<reference evidence="1 2" key="1">
    <citation type="journal article" date="2019" name="Int. J. Syst. Evol. Microbiol.">
        <title>The Global Catalogue of Microorganisms (GCM) 10K type strain sequencing project: providing services to taxonomists for standard genome sequencing and annotation.</title>
        <authorList>
            <consortium name="The Broad Institute Genomics Platform"/>
            <consortium name="The Broad Institute Genome Sequencing Center for Infectious Disease"/>
            <person name="Wu L."/>
            <person name="Ma J."/>
        </authorList>
    </citation>
    <scope>NUCLEOTIDE SEQUENCE [LARGE SCALE GENOMIC DNA]</scope>
    <source>
        <strain evidence="1 2">CGMCC 1.12720</strain>
    </source>
</reference>
<gene>
    <name evidence="1" type="ORF">GCM10011375_20060</name>
</gene>
<evidence type="ECO:0000313" key="1">
    <source>
        <dbReference type="EMBL" id="GGF65097.1"/>
    </source>
</evidence>
<dbReference type="EMBL" id="BMFN01000002">
    <property type="protein sequence ID" value="GGF65097.1"/>
    <property type="molecule type" value="Genomic_DNA"/>
</dbReference>
<comment type="caution">
    <text evidence="1">The sequence shown here is derived from an EMBL/GenBank/DDBJ whole genome shotgun (WGS) entry which is preliminary data.</text>
</comment>
<organism evidence="1 2">
    <name type="scientific">Hymenobacter qilianensis</name>
    <dbReference type="NCBI Taxonomy" id="1385715"/>
    <lineage>
        <taxon>Bacteria</taxon>
        <taxon>Pseudomonadati</taxon>
        <taxon>Bacteroidota</taxon>
        <taxon>Cytophagia</taxon>
        <taxon>Cytophagales</taxon>
        <taxon>Hymenobacteraceae</taxon>
        <taxon>Hymenobacter</taxon>
    </lineage>
</organism>
<proteinExistence type="predicted"/>
<name>A0ACB5PRL5_9BACT</name>
<keyword evidence="2" id="KW-1185">Reference proteome</keyword>
<accession>A0ACB5PRL5</accession>
<sequence length="534" mass="59030">MKNLLIRSLLAIAVTTSTLGLSSCVKDLDREPEFDPTSAIVYNDPANYEAVLAKLYSGLAVSGQQGPSGAPDLRGFDEGTSPYLRMYWFTQELPTDEAIIAWNDGDLPELNRLTWTPSNTFVRTMYNRLFYQVTVCNEFIRETTDEKLSGRGVSGALAENVKQYRAEARFLRALSYFHALDMYGNVPFVTENDPVGAFLPKQTTRAELFSYIESELLAIEPELAAARQNEYGRADRGAAQTLLAKLYLNAQVYTGQPKFTEAATYAKKVIDSGYTLTPVYNNLFVANNNITGASEIIFPITFDGLRTKTYGGMTFLVHAGVNNGTMDPAAYGVNGGWSGFRAKSTLADKFTDLTGANDDRARNFVTDGHKKENTDIFTFTDGYGLQKYRNVTSTGGKGNDTSGEFIDTDFPMFRLGDVYLMYAEAVVRGGAGSAADALTYVNRVRQRAKASTITAGQLTLDFLLDERARELHMECHRRTDLIRFGRFGGTNVTYNWPWKGGVLQGRPVSEALNLYPIPSSDLTANPTLKQNPGY</sequence>
<evidence type="ECO:0000313" key="2">
    <source>
        <dbReference type="Proteomes" id="UP000605392"/>
    </source>
</evidence>
<protein>
    <submittedName>
        <fullName evidence="1">Membrane protein</fullName>
    </submittedName>
</protein>
<dbReference type="Proteomes" id="UP000605392">
    <property type="component" value="Unassembled WGS sequence"/>
</dbReference>